<proteinExistence type="predicted"/>
<dbReference type="GO" id="GO:0016747">
    <property type="term" value="F:acyltransferase activity, transferring groups other than amino-acyl groups"/>
    <property type="evidence" value="ECO:0007669"/>
    <property type="project" value="InterPro"/>
</dbReference>
<organism evidence="2 3">
    <name type="scientific">Actinobaculum massiliense ACS-171-V-Col2</name>
    <dbReference type="NCBI Taxonomy" id="883066"/>
    <lineage>
        <taxon>Bacteria</taxon>
        <taxon>Bacillati</taxon>
        <taxon>Actinomycetota</taxon>
        <taxon>Actinomycetes</taxon>
        <taxon>Actinomycetales</taxon>
        <taxon>Actinomycetaceae</taxon>
        <taxon>Actinobaculum</taxon>
    </lineage>
</organism>
<dbReference type="PROSITE" id="PS51186">
    <property type="entry name" value="GNAT"/>
    <property type="match status" value="1"/>
</dbReference>
<dbReference type="RefSeq" id="WP_007000712.1">
    <property type="nucleotide sequence ID" value="NZ_JH992955.1"/>
</dbReference>
<accession>K9EGA1</accession>
<dbReference type="SUPFAM" id="SSF55729">
    <property type="entry name" value="Acyl-CoA N-acyltransferases (Nat)"/>
    <property type="match status" value="1"/>
</dbReference>
<dbReference type="Gene3D" id="3.40.630.30">
    <property type="match status" value="1"/>
</dbReference>
<reference evidence="2 3" key="1">
    <citation type="submission" date="2012-09" db="EMBL/GenBank/DDBJ databases">
        <title>The Genome Sequence of Actinobaculum massiliae ACS-171-V-COL2.</title>
        <authorList>
            <consortium name="The Broad Institute Genome Sequencing Platform"/>
            <person name="Earl A."/>
            <person name="Ward D."/>
            <person name="Feldgarden M."/>
            <person name="Gevers D."/>
            <person name="Saerens B."/>
            <person name="Vaneechoutte M."/>
            <person name="Walker B."/>
            <person name="Young S.K."/>
            <person name="Zeng Q."/>
            <person name="Gargeya S."/>
            <person name="Fitzgerald M."/>
            <person name="Haas B."/>
            <person name="Abouelleil A."/>
            <person name="Alvarado L."/>
            <person name="Arachchi H.M."/>
            <person name="Berlin A."/>
            <person name="Chapman S.B."/>
            <person name="Goldberg J."/>
            <person name="Griggs A."/>
            <person name="Gujja S."/>
            <person name="Hansen M."/>
            <person name="Howarth C."/>
            <person name="Imamovic A."/>
            <person name="Larimer J."/>
            <person name="McCowen C."/>
            <person name="Montmayeur A."/>
            <person name="Murphy C."/>
            <person name="Neiman D."/>
            <person name="Pearson M."/>
            <person name="Priest M."/>
            <person name="Roberts A."/>
            <person name="Saif S."/>
            <person name="Shea T."/>
            <person name="Sisk P."/>
            <person name="Sykes S."/>
            <person name="Wortman J."/>
            <person name="Nusbaum C."/>
            <person name="Birren B."/>
        </authorList>
    </citation>
    <scope>NUCLEOTIDE SEQUENCE [LARGE SCALE GENOMIC DNA]</scope>
    <source>
        <strain evidence="3">ACS-171-V-Col2</strain>
    </source>
</reference>
<sequence>MAQEISSKDVERWAQRAVEHCTQIRQTAGLLDSVSAPSYASELRGEFRVGLPLGNRAFVNDDLTEWVWLAEGKKLSIRDARVSEQAPGWMELLREATGGSEVNVSTFTGSVAADPLVAAADSRLVSVELVATLPSLAVVPDGTPDVTLRNMTSRELREFLDITSGELAEQQRGTHPGKSFEELQDRALKRALRQLPDGVSTPGHELYSIVMNGRNAGGLWAQPDGPRVRVWSLVVYEEFRGRSYSRAALAQVASAMSFRGVRFMSVPLAAPNTHARSIFESVGFTLARQNFKASF</sequence>
<dbReference type="eggNOG" id="COG0456">
    <property type="taxonomic scope" value="Bacteria"/>
</dbReference>
<dbReference type="HOGENOM" id="CLU_942104_0_0_11"/>
<dbReference type="AlphaFoldDB" id="K9EGA1"/>
<comment type="caution">
    <text evidence="2">The sequence shown here is derived from an EMBL/GenBank/DDBJ whole genome shotgun (WGS) entry which is preliminary data.</text>
</comment>
<dbReference type="Proteomes" id="UP000009888">
    <property type="component" value="Unassembled WGS sequence"/>
</dbReference>
<gene>
    <name evidence="2" type="ORF">HMPREF9233_00495</name>
</gene>
<dbReference type="EMBL" id="AGWL01000002">
    <property type="protein sequence ID" value="EKU95708.1"/>
    <property type="molecule type" value="Genomic_DNA"/>
</dbReference>
<evidence type="ECO:0000313" key="3">
    <source>
        <dbReference type="Proteomes" id="UP000009888"/>
    </source>
</evidence>
<feature type="domain" description="N-acetyltransferase" evidence="1">
    <location>
        <begin position="146"/>
        <end position="295"/>
    </location>
</feature>
<dbReference type="Pfam" id="PF00583">
    <property type="entry name" value="Acetyltransf_1"/>
    <property type="match status" value="1"/>
</dbReference>
<keyword evidence="3" id="KW-1185">Reference proteome</keyword>
<protein>
    <recommendedName>
        <fullName evidence="1">N-acetyltransferase domain-containing protein</fullName>
    </recommendedName>
</protein>
<evidence type="ECO:0000313" key="2">
    <source>
        <dbReference type="EMBL" id="EKU95708.1"/>
    </source>
</evidence>
<dbReference type="STRING" id="202789.GCA_001457435_01639"/>
<dbReference type="InterPro" id="IPR016181">
    <property type="entry name" value="Acyl_CoA_acyltransferase"/>
</dbReference>
<dbReference type="InterPro" id="IPR000182">
    <property type="entry name" value="GNAT_dom"/>
</dbReference>
<name>K9EGA1_9ACTO</name>
<evidence type="ECO:0000259" key="1">
    <source>
        <dbReference type="PROSITE" id="PS51186"/>
    </source>
</evidence>
<dbReference type="PATRIC" id="fig|883066.3.peg.517"/>